<gene>
    <name evidence="1" type="ORF">E2605_08610</name>
</gene>
<proteinExistence type="predicted"/>
<evidence type="ECO:0000313" key="1">
    <source>
        <dbReference type="EMBL" id="TFD96865.1"/>
    </source>
</evidence>
<dbReference type="Proteomes" id="UP000297861">
    <property type="component" value="Unassembled WGS sequence"/>
</dbReference>
<reference evidence="1 2" key="1">
    <citation type="submission" date="2019-03" db="EMBL/GenBank/DDBJ databases">
        <title>San Antonio Military Medical Center submission to MRSN (WRAIR), pending publication.</title>
        <authorList>
            <person name="Blyth D.M."/>
            <person name="Mccarthy S.L."/>
            <person name="Schall S.E."/>
            <person name="Stam J.A."/>
            <person name="Ong A.C."/>
            <person name="Mcgann P.T."/>
        </authorList>
    </citation>
    <scope>NUCLEOTIDE SEQUENCE [LARGE SCALE GENOMIC DNA]</scope>
    <source>
        <strain evidence="1 2">MRSN571793</strain>
    </source>
</reference>
<sequence>MHKFYTSRGKNALKYFYLQKAISVIDSELVLLETRYTHPERFAREQTFKSDLHIIPKSKDLGIVALAEIVESLYLSKEVLNNEGKPASKSQIGNKFELIFNVSFGDISDKTSEIYKRKPFNRTKALDFLRNMIIRKDKEIR</sequence>
<evidence type="ECO:0008006" key="3">
    <source>
        <dbReference type="Google" id="ProtNLM"/>
    </source>
</evidence>
<protein>
    <recommendedName>
        <fullName evidence="3">RteC protein</fullName>
    </recommendedName>
</protein>
<comment type="caution">
    <text evidence="1">The sequence shown here is derived from an EMBL/GenBank/DDBJ whole genome shotgun (WGS) entry which is preliminary data.</text>
</comment>
<dbReference type="OrthoDB" id="1028590at2"/>
<organism evidence="1 2">
    <name type="scientific">Dysgonomonas capnocytophagoides</name>
    <dbReference type="NCBI Taxonomy" id="45254"/>
    <lineage>
        <taxon>Bacteria</taxon>
        <taxon>Pseudomonadati</taxon>
        <taxon>Bacteroidota</taxon>
        <taxon>Bacteroidia</taxon>
        <taxon>Bacteroidales</taxon>
        <taxon>Dysgonomonadaceae</taxon>
        <taxon>Dysgonomonas</taxon>
    </lineage>
</organism>
<accession>A0A4Y8L2J4</accession>
<dbReference type="AlphaFoldDB" id="A0A4Y8L2J4"/>
<name>A0A4Y8L2J4_9BACT</name>
<keyword evidence="2" id="KW-1185">Reference proteome</keyword>
<dbReference type="EMBL" id="SOML01000004">
    <property type="protein sequence ID" value="TFD96865.1"/>
    <property type="molecule type" value="Genomic_DNA"/>
</dbReference>
<evidence type="ECO:0000313" key="2">
    <source>
        <dbReference type="Proteomes" id="UP000297861"/>
    </source>
</evidence>